<reference evidence="3" key="2">
    <citation type="submission" date="2015-08" db="EMBL/GenBank/DDBJ databases">
        <title>Draft Genome Sequence of a Heterotrophic Facultative Anaerobic Bacterium Ardenticatena maritima Strain 110S.</title>
        <authorList>
            <person name="Kawaichi S."/>
            <person name="Yoshida T."/>
            <person name="Sako Y."/>
            <person name="Nakamura R."/>
        </authorList>
    </citation>
    <scope>NUCLEOTIDE SEQUENCE [LARGE SCALE GENOMIC DNA]</scope>
    <source>
        <strain evidence="3">110S</strain>
    </source>
</reference>
<sequence length="638" mass="70986">MSQPVDALQALLTALTRRRTSVARYAVPACWFDPQATGERLLNPFDAYADVVRRLLDAPPIPMPQGEAGAWSRQSVAYNLFVRLATAWDHDGDGELTLPLNPDGWRETGTFLKSIALLPRLRAMGVNTLHLLPVNAIGNDGRKGVLGSPYASRNAYLLDDMLGEPALDVPIETQFRAFVQAAHRLGMRVVVEFVFRTAAKDCDWAAEHPEWFYWIRADVPDRAPGSTDERAYGLPLFTAEELATIEAWVGRRGGAPLPPHAVYRAMFTPPPPRESLFKTETGAWRGRLPDGTLVRIPGAFADWPPTEGQPPWTDVTYLRLYDHPDYNYIAYNTVRFYPPDLATPENRVADLWAHIVGILPHYIAEFDVDGVMLDMGHALPADLKQAIMQTARAAKPDFAFWEENFDASLTGDPRGYNVAMGPMTLISQSFEALRTFLPDVAAQGMRELQLAAGENHNTHRVAALTGGVRRSRVLAAIHAFVPGVPWVHNGFEVGETAPVNTGIDFTAEELRFWTTEKLALFSPHALPWLNTETLIPWLTRLYTVRHAYADLFTDSRPGTFTFETHGAVWVLTRQAAETSRRFMLVVNTDFEHAGTLTLTMPTTVPLADVLNDRILTPDPDGRLPLMLEPGGVVLLRVE</sequence>
<feature type="domain" description="Glycosyl hydrolase family 13 catalytic" evidence="1">
    <location>
        <begin position="89"/>
        <end position="522"/>
    </location>
</feature>
<dbReference type="RefSeq" id="WP_054492323.1">
    <property type="nucleotide sequence ID" value="NZ_BBZA01000052.1"/>
</dbReference>
<dbReference type="EMBL" id="BBZA01000052">
    <property type="protein sequence ID" value="GAP62391.1"/>
    <property type="molecule type" value="Genomic_DNA"/>
</dbReference>
<dbReference type="Proteomes" id="UP000037784">
    <property type="component" value="Unassembled WGS sequence"/>
</dbReference>
<dbReference type="GO" id="GO:0009313">
    <property type="term" value="P:oligosaccharide catabolic process"/>
    <property type="evidence" value="ECO:0007669"/>
    <property type="project" value="TreeGrafter"/>
</dbReference>
<dbReference type="PANTHER" id="PTHR10357">
    <property type="entry name" value="ALPHA-AMYLASE FAMILY MEMBER"/>
    <property type="match status" value="1"/>
</dbReference>
<evidence type="ECO:0000313" key="3">
    <source>
        <dbReference type="Proteomes" id="UP000037784"/>
    </source>
</evidence>
<evidence type="ECO:0000313" key="2">
    <source>
        <dbReference type="EMBL" id="GAP62391.1"/>
    </source>
</evidence>
<dbReference type="PANTHER" id="PTHR10357:SF179">
    <property type="entry name" value="NEUTRAL AND BASIC AMINO ACID TRANSPORT PROTEIN RBAT"/>
    <property type="match status" value="1"/>
</dbReference>
<dbReference type="InParanoid" id="A0A0M8K7I9"/>
<dbReference type="SUPFAM" id="SSF51445">
    <property type="entry name" value="(Trans)glycosidases"/>
    <property type="match status" value="1"/>
</dbReference>
<name>A0A0M8K7I9_9CHLR</name>
<organism evidence="2 3">
    <name type="scientific">Ardenticatena maritima</name>
    <dbReference type="NCBI Taxonomy" id="872965"/>
    <lineage>
        <taxon>Bacteria</taxon>
        <taxon>Bacillati</taxon>
        <taxon>Chloroflexota</taxon>
        <taxon>Ardenticatenia</taxon>
        <taxon>Ardenticatenales</taxon>
        <taxon>Ardenticatenaceae</taxon>
        <taxon>Ardenticatena</taxon>
    </lineage>
</organism>
<dbReference type="InterPro" id="IPR006047">
    <property type="entry name" value="GH13_cat_dom"/>
</dbReference>
<gene>
    <name evidence="2" type="ORF">ARMA_0814</name>
</gene>
<evidence type="ECO:0000259" key="1">
    <source>
        <dbReference type="SMART" id="SM00642"/>
    </source>
</evidence>
<protein>
    <recommendedName>
        <fullName evidence="1">Glycosyl hydrolase family 13 catalytic domain-containing protein</fullName>
    </recommendedName>
</protein>
<dbReference type="Gene3D" id="3.20.20.80">
    <property type="entry name" value="Glycosidases"/>
    <property type="match status" value="1"/>
</dbReference>
<comment type="caution">
    <text evidence="2">The sequence shown here is derived from an EMBL/GenBank/DDBJ whole genome shotgun (WGS) entry which is preliminary data.</text>
</comment>
<proteinExistence type="predicted"/>
<reference evidence="2 3" key="1">
    <citation type="journal article" date="2015" name="Genome Announc.">
        <title>Draft Genome Sequence of a Heterotrophic Facultative Anaerobic Thermophilic Bacterium, Ardenticatena maritima Strain 110ST.</title>
        <authorList>
            <person name="Kawaichi S."/>
            <person name="Yoshida T."/>
            <person name="Sako Y."/>
            <person name="Nakamura R."/>
        </authorList>
    </citation>
    <scope>NUCLEOTIDE SEQUENCE [LARGE SCALE GENOMIC DNA]</scope>
    <source>
        <strain evidence="2 3">110S</strain>
    </source>
</reference>
<dbReference type="GO" id="GO:0004556">
    <property type="term" value="F:alpha-amylase activity"/>
    <property type="evidence" value="ECO:0007669"/>
    <property type="project" value="TreeGrafter"/>
</dbReference>
<keyword evidence="3" id="KW-1185">Reference proteome</keyword>
<dbReference type="SMART" id="SM00642">
    <property type="entry name" value="Aamy"/>
    <property type="match status" value="1"/>
</dbReference>
<dbReference type="AlphaFoldDB" id="A0A0M8K7I9"/>
<dbReference type="OrthoDB" id="9805159at2"/>
<accession>A0A0M8K7I9</accession>
<dbReference type="InterPro" id="IPR017853">
    <property type="entry name" value="GH"/>
</dbReference>